<keyword evidence="3 14" id="KW-0489">Methyltransferase</keyword>
<evidence type="ECO:0000256" key="3">
    <source>
        <dbReference type="ARBA" id="ARBA00022603"/>
    </source>
</evidence>
<dbReference type="PROSITE" id="PS51686">
    <property type="entry name" value="SAM_MT_RSMB_NOP"/>
    <property type="match status" value="1"/>
</dbReference>
<dbReference type="Pfam" id="PF01189">
    <property type="entry name" value="Methyltr_RsmB-F"/>
    <property type="match status" value="1"/>
</dbReference>
<evidence type="ECO:0000313" key="17">
    <source>
        <dbReference type="Proteomes" id="UP001152622"/>
    </source>
</evidence>
<dbReference type="GO" id="GO:0003723">
    <property type="term" value="F:RNA binding"/>
    <property type="evidence" value="ECO:0007669"/>
    <property type="project" value="UniProtKB-UniRule"/>
</dbReference>
<dbReference type="GO" id="GO:0005762">
    <property type="term" value="C:mitochondrial large ribosomal subunit"/>
    <property type="evidence" value="ECO:0007669"/>
    <property type="project" value="TreeGrafter"/>
</dbReference>
<evidence type="ECO:0000256" key="6">
    <source>
        <dbReference type="ARBA" id="ARBA00022884"/>
    </source>
</evidence>
<dbReference type="InterPro" id="IPR029063">
    <property type="entry name" value="SAM-dependent_MTases_sf"/>
</dbReference>
<keyword evidence="4 14" id="KW-0808">Transferase</keyword>
<accession>A0A9Q1FG20</accession>
<evidence type="ECO:0000256" key="14">
    <source>
        <dbReference type="PROSITE-ProRule" id="PRU01023"/>
    </source>
</evidence>
<evidence type="ECO:0000256" key="8">
    <source>
        <dbReference type="ARBA" id="ARBA00023128"/>
    </source>
</evidence>
<dbReference type="OrthoDB" id="8020218at2759"/>
<comment type="caution">
    <text evidence="16">The sequence shown here is derived from an EMBL/GenBank/DDBJ whole genome shotgun (WGS) entry which is preliminary data.</text>
</comment>
<dbReference type="InterPro" id="IPR023267">
    <property type="entry name" value="RCMT"/>
</dbReference>
<dbReference type="AlphaFoldDB" id="A0A9Q1FG20"/>
<keyword evidence="7" id="KW-0809">Transit peptide</keyword>
<evidence type="ECO:0000256" key="13">
    <source>
        <dbReference type="ARBA" id="ARBA00050049"/>
    </source>
</evidence>
<comment type="similarity">
    <text evidence="14">Belongs to the class I-like SAM-binding methyltransferase superfamily. RsmB/NOP family.</text>
</comment>
<evidence type="ECO:0000256" key="4">
    <source>
        <dbReference type="ARBA" id="ARBA00022679"/>
    </source>
</evidence>
<dbReference type="InterPro" id="IPR049560">
    <property type="entry name" value="MeTrfase_RsmB-F_NOP2_cat"/>
</dbReference>
<comment type="catalytic activity">
    <reaction evidence="10">
        <text>a cytidine in rRNA + S-adenosyl-L-methionine = a 5-methylcytidine in rRNA + S-adenosyl-L-homocysteine + H(+)</text>
        <dbReference type="Rhea" id="RHEA:61484"/>
        <dbReference type="Rhea" id="RHEA-COMP:15836"/>
        <dbReference type="Rhea" id="RHEA-COMP:15837"/>
        <dbReference type="ChEBI" id="CHEBI:15378"/>
        <dbReference type="ChEBI" id="CHEBI:57856"/>
        <dbReference type="ChEBI" id="CHEBI:59789"/>
        <dbReference type="ChEBI" id="CHEBI:74483"/>
        <dbReference type="ChEBI" id="CHEBI:82748"/>
    </reaction>
</comment>
<dbReference type="SUPFAM" id="SSF53335">
    <property type="entry name" value="S-adenosyl-L-methionine-dependent methyltransferases"/>
    <property type="match status" value="1"/>
</dbReference>
<evidence type="ECO:0000256" key="2">
    <source>
        <dbReference type="ARBA" id="ARBA00022552"/>
    </source>
</evidence>
<evidence type="ECO:0000313" key="16">
    <source>
        <dbReference type="EMBL" id="KAJ8357358.1"/>
    </source>
</evidence>
<feature type="domain" description="SAM-dependent MTase RsmB/NOP-type" evidence="15">
    <location>
        <begin position="1"/>
        <end position="59"/>
    </location>
</feature>
<dbReference type="Proteomes" id="UP001152622">
    <property type="component" value="Chromosome 6"/>
</dbReference>
<evidence type="ECO:0000256" key="12">
    <source>
        <dbReference type="ARBA" id="ARBA00050027"/>
    </source>
</evidence>
<dbReference type="GO" id="GO:0031167">
    <property type="term" value="P:rRNA methylation"/>
    <property type="evidence" value="ECO:0007669"/>
    <property type="project" value="TreeGrafter"/>
</dbReference>
<protein>
    <recommendedName>
        <fullName evidence="12">5-cytosine rRNA methyltransferase NSUN4</fullName>
    </recommendedName>
    <alternativeName>
        <fullName evidence="13">5-cytosine tRNA methyltransferase NSUN4</fullName>
    </alternativeName>
    <alternativeName>
        <fullName evidence="9">NOL1/NOP2/Sun domain family member 4</fullName>
    </alternativeName>
</protein>
<evidence type="ECO:0000256" key="10">
    <source>
        <dbReference type="ARBA" id="ARBA00049302"/>
    </source>
</evidence>
<evidence type="ECO:0000256" key="5">
    <source>
        <dbReference type="ARBA" id="ARBA00022691"/>
    </source>
</evidence>
<evidence type="ECO:0000256" key="11">
    <source>
        <dbReference type="ARBA" id="ARBA00049906"/>
    </source>
</evidence>
<sequence length="163" mass="17942">MDAASLLPVLALDVQEGHTVLDLCAAPGGKTLALLQTQAIGHLAVNDSSVSRTARLHRSCRVTFPESTGQRNGFVSLLLMAGSGASWRGTRLTGSLWTCLAPPTDILYWKRTITSLKNPGPRKDRCYPCCRPSFWWQGYRQSGQEGRCCTPRARCLSCRMSVW</sequence>
<comment type="catalytic activity">
    <reaction evidence="11">
        <text>a cytidine in mRNA + S-adenosyl-L-methionine = a 5-methylcytidine in mRNA + S-adenosyl-L-homocysteine + H(+)</text>
        <dbReference type="Rhea" id="RHEA:61464"/>
        <dbReference type="Rhea" id="RHEA-COMP:15145"/>
        <dbReference type="Rhea" id="RHEA-COMP:15826"/>
        <dbReference type="ChEBI" id="CHEBI:15378"/>
        <dbReference type="ChEBI" id="CHEBI:57856"/>
        <dbReference type="ChEBI" id="CHEBI:59789"/>
        <dbReference type="ChEBI" id="CHEBI:74483"/>
        <dbReference type="ChEBI" id="CHEBI:82748"/>
    </reaction>
</comment>
<keyword evidence="8" id="KW-0496">Mitochondrion</keyword>
<feature type="binding site" evidence="14">
    <location>
        <position position="47"/>
    </location>
    <ligand>
        <name>S-adenosyl-L-methionine</name>
        <dbReference type="ChEBI" id="CHEBI:59789"/>
    </ligand>
</feature>
<comment type="caution">
    <text evidence="14">Lacks conserved residue(s) required for the propagation of feature annotation.</text>
</comment>
<keyword evidence="17" id="KW-1185">Reference proteome</keyword>
<evidence type="ECO:0000256" key="9">
    <source>
        <dbReference type="ARBA" id="ARBA00042050"/>
    </source>
</evidence>
<dbReference type="EMBL" id="JAINUF010000006">
    <property type="protein sequence ID" value="KAJ8357358.1"/>
    <property type="molecule type" value="Genomic_DNA"/>
</dbReference>
<keyword evidence="2" id="KW-0698">rRNA processing</keyword>
<organism evidence="16 17">
    <name type="scientific">Synaphobranchus kaupii</name>
    <name type="common">Kaup's arrowtooth eel</name>
    <dbReference type="NCBI Taxonomy" id="118154"/>
    <lineage>
        <taxon>Eukaryota</taxon>
        <taxon>Metazoa</taxon>
        <taxon>Chordata</taxon>
        <taxon>Craniata</taxon>
        <taxon>Vertebrata</taxon>
        <taxon>Euteleostomi</taxon>
        <taxon>Actinopterygii</taxon>
        <taxon>Neopterygii</taxon>
        <taxon>Teleostei</taxon>
        <taxon>Anguilliformes</taxon>
        <taxon>Synaphobranchidae</taxon>
        <taxon>Synaphobranchus</taxon>
    </lineage>
</organism>
<dbReference type="PANTHER" id="PTHR22808:SF3">
    <property type="entry name" value="5-METHYLCYTOSINE RRNA METHYLTRANSFERASE NSUN4"/>
    <property type="match status" value="1"/>
</dbReference>
<dbReference type="PANTHER" id="PTHR22808">
    <property type="entry name" value="NCL1 YEAST -RELATED NOL1/NOP2/FMU SUN DOMAIN-CONTAINING"/>
    <property type="match status" value="1"/>
</dbReference>
<name>A0A9Q1FG20_SYNKA</name>
<proteinExistence type="inferred from homology"/>
<dbReference type="Gene3D" id="3.40.50.150">
    <property type="entry name" value="Vaccinia Virus protein VP39"/>
    <property type="match status" value="1"/>
</dbReference>
<evidence type="ECO:0000256" key="7">
    <source>
        <dbReference type="ARBA" id="ARBA00022946"/>
    </source>
</evidence>
<comment type="subcellular location">
    <subcellularLocation>
        <location evidence="1">Mitochondrion</location>
    </subcellularLocation>
</comment>
<evidence type="ECO:0000259" key="15">
    <source>
        <dbReference type="PROSITE" id="PS51686"/>
    </source>
</evidence>
<reference evidence="16" key="1">
    <citation type="journal article" date="2023" name="Science">
        <title>Genome structures resolve the early diversification of teleost fishes.</title>
        <authorList>
            <person name="Parey E."/>
            <person name="Louis A."/>
            <person name="Montfort J."/>
            <person name="Bouchez O."/>
            <person name="Roques C."/>
            <person name="Iampietro C."/>
            <person name="Lluch J."/>
            <person name="Castinel A."/>
            <person name="Donnadieu C."/>
            <person name="Desvignes T."/>
            <person name="Floi Bucao C."/>
            <person name="Jouanno E."/>
            <person name="Wen M."/>
            <person name="Mejri S."/>
            <person name="Dirks R."/>
            <person name="Jansen H."/>
            <person name="Henkel C."/>
            <person name="Chen W.J."/>
            <person name="Zahm M."/>
            <person name="Cabau C."/>
            <person name="Klopp C."/>
            <person name="Thompson A.W."/>
            <person name="Robinson-Rechavi M."/>
            <person name="Braasch I."/>
            <person name="Lecointre G."/>
            <person name="Bobe J."/>
            <person name="Postlethwait J.H."/>
            <person name="Berthelot C."/>
            <person name="Roest Crollius H."/>
            <person name="Guiguen Y."/>
        </authorList>
    </citation>
    <scope>NUCLEOTIDE SEQUENCE</scope>
    <source>
        <strain evidence="16">WJC10195</strain>
    </source>
</reference>
<keyword evidence="6 14" id="KW-0694">RNA-binding</keyword>
<evidence type="ECO:0000256" key="1">
    <source>
        <dbReference type="ARBA" id="ARBA00004173"/>
    </source>
</evidence>
<keyword evidence="5 14" id="KW-0949">S-adenosyl-L-methionine</keyword>
<dbReference type="GO" id="GO:0008173">
    <property type="term" value="F:RNA methyltransferase activity"/>
    <property type="evidence" value="ECO:0007669"/>
    <property type="project" value="InterPro"/>
</dbReference>
<dbReference type="InterPro" id="IPR001678">
    <property type="entry name" value="MeTrfase_RsmB-F_NOP2_dom"/>
</dbReference>
<feature type="binding site" evidence="14">
    <location>
        <begin position="24"/>
        <end position="30"/>
    </location>
    <ligand>
        <name>S-adenosyl-L-methionine</name>
        <dbReference type="ChEBI" id="CHEBI:59789"/>
    </ligand>
</feature>
<gene>
    <name evidence="16" type="ORF">SKAU_G00201520</name>
</gene>